<dbReference type="FunFam" id="1.10.8.270:FF:000021">
    <property type="entry name" value="Ypt/Rab-GAP domain of gyp1p superfamily protein"/>
    <property type="match status" value="1"/>
</dbReference>
<evidence type="ECO:0000256" key="1">
    <source>
        <dbReference type="SAM" id="MobiDB-lite"/>
    </source>
</evidence>
<dbReference type="SUPFAM" id="SSF47923">
    <property type="entry name" value="Ypt/Rab-GAP domain of gyp1p"/>
    <property type="match status" value="2"/>
</dbReference>
<feature type="region of interest" description="Disordered" evidence="1">
    <location>
        <begin position="584"/>
        <end position="614"/>
    </location>
</feature>
<name>A0A1S3XQL8_TOBAC</name>
<dbReference type="PANTHER" id="PTHR22957">
    <property type="entry name" value="TBC1 DOMAIN FAMILY MEMBER GTPASE-ACTIVATING PROTEIN"/>
    <property type="match status" value="1"/>
</dbReference>
<dbReference type="InterPro" id="IPR035969">
    <property type="entry name" value="Rab-GAP_TBC_sf"/>
</dbReference>
<evidence type="ECO:0000313" key="3">
    <source>
        <dbReference type="RefSeq" id="XP_016442253.1"/>
    </source>
</evidence>
<dbReference type="PROSITE" id="PS50086">
    <property type="entry name" value="TBC_RABGAP"/>
    <property type="match status" value="1"/>
</dbReference>
<proteinExistence type="predicted"/>
<dbReference type="AlphaFoldDB" id="A0A1S3XQL8"/>
<dbReference type="InterPro" id="IPR000195">
    <property type="entry name" value="Rab-GAP-TBC_dom"/>
</dbReference>
<dbReference type="STRING" id="4097.A0A1S3XQL8"/>
<dbReference type="SMART" id="SM00164">
    <property type="entry name" value="TBC"/>
    <property type="match status" value="1"/>
</dbReference>
<gene>
    <name evidence="3 4" type="primary">LOC107767684</name>
</gene>
<dbReference type="PaxDb" id="4097-A0A1S3XQL8"/>
<dbReference type="GO" id="GO:0005096">
    <property type="term" value="F:GTPase activator activity"/>
    <property type="evidence" value="ECO:0000318"/>
    <property type="project" value="GO_Central"/>
</dbReference>
<reference evidence="3 4" key="1">
    <citation type="submission" date="2025-04" db="UniProtKB">
        <authorList>
            <consortium name="RefSeq"/>
        </authorList>
    </citation>
    <scope>IDENTIFICATION</scope>
</reference>
<organism evidence="3">
    <name type="scientific">Nicotiana tabacum</name>
    <name type="common">Common tobacco</name>
    <dbReference type="NCBI Taxonomy" id="4097"/>
    <lineage>
        <taxon>Eukaryota</taxon>
        <taxon>Viridiplantae</taxon>
        <taxon>Streptophyta</taxon>
        <taxon>Embryophyta</taxon>
        <taxon>Tracheophyta</taxon>
        <taxon>Spermatophyta</taxon>
        <taxon>Magnoliopsida</taxon>
        <taxon>eudicotyledons</taxon>
        <taxon>Gunneridae</taxon>
        <taxon>Pentapetalae</taxon>
        <taxon>asterids</taxon>
        <taxon>lamiids</taxon>
        <taxon>Solanales</taxon>
        <taxon>Solanaceae</taxon>
        <taxon>Nicotianoideae</taxon>
        <taxon>Nicotianeae</taxon>
        <taxon>Nicotiana</taxon>
    </lineage>
</organism>
<dbReference type="OrthoDB" id="10264062at2759"/>
<dbReference type="RefSeq" id="XP_016442260.1">
    <property type="nucleotide sequence ID" value="XM_016586774.1"/>
</dbReference>
<dbReference type="Gene3D" id="1.10.472.80">
    <property type="entry name" value="Ypt/Rab-GAP domain of gyp1p, domain 3"/>
    <property type="match status" value="1"/>
</dbReference>
<evidence type="ECO:0000259" key="2">
    <source>
        <dbReference type="PROSITE" id="PS50086"/>
    </source>
</evidence>
<accession>A0A1S3XQL8</accession>
<dbReference type="Pfam" id="PF00566">
    <property type="entry name" value="RabGAP-TBC"/>
    <property type="match status" value="1"/>
</dbReference>
<dbReference type="PANTHER" id="PTHR22957:SF456">
    <property type="entry name" value="YPT_RAB-GAP DOMAIN OF GYP1P SUPERFAMILY PROTEIN"/>
    <property type="match status" value="1"/>
</dbReference>
<dbReference type="Gene3D" id="1.10.8.270">
    <property type="entry name" value="putative rabgap domain of human tbc1 domain family member 14 like domains"/>
    <property type="match status" value="1"/>
</dbReference>
<dbReference type="RefSeq" id="XP_016442253.1">
    <property type="nucleotide sequence ID" value="XM_016586767.1"/>
</dbReference>
<sequence length="802" mass="91536">MVTHFEKLEVVKLLPAWLEGGRERGGERENAHVMSFDGAERPWKCGKGGTVNLQKVSSIVRDIGEPCLHQSSIKMSKMLTPTRWQATFDKDGKVHGFRKVLKLIILGGVDPSIRPEVWEFLLGCYALGSSAKYRKKLRTARRERYRDLIKQCQAMHSSVGTGSLAYVVGSKVMDMRTSTKDDRRREADIKCSQASNVNTDNLDSYSDFDNNCIDTSHAHQRESSSDSCDLISARGSTDKAALDSFCSVPTLGPYDRRSTELGGEACQSEFVNDNYFDFPPLPVTDLFEMSSKNKKGPRSYDKRILARRELKFGEDKMHSFRINNNADIVIEANVSSSYGVSRSLNSEIVRVHPSGPDSASWSGEFQEHKTEIFNRLIISDAPDTPNMNARTSPRGGFSDERVSEWLWTLHQIVVDVVRTDSHLEFYEDTKNLARMSDILAVYAWVDPATGYCQGMSDLLSPFVVLFEDNADAFWCFEMLLRRMRENFQMEGPTGVMKQLQALWHIVEFTDRQMFSHLSSIGAESLHFAFRMLLVLFRRELSFNEVLCMWEMMWAADFDESIAFHLGENCPEILVIQIPKESEAESGEEIVENNNNDSKDDSPPKHGSGERTISENNGMKLSLARPFCGLTRNIWSKNNGMPSFNMVSSARSSIDELPVFCVAAILFMNHQKILKETRSIDDLIKIFNDNMLKIRVKRCVRTAIKLRRKYFYKLIKEHLSEVVYLEIIQQSVVASECTSVHLLHLHRRIVKLHVSFTLVGEYSQLVREHEILLSYSWWVRLCINNFDKLASIEISQGKAWDED</sequence>
<feature type="compositionally biased region" description="Basic and acidic residues" evidence="1">
    <location>
        <begin position="596"/>
        <end position="612"/>
    </location>
</feature>
<evidence type="ECO:0000313" key="4">
    <source>
        <dbReference type="RefSeq" id="XP_016442260.1"/>
    </source>
</evidence>
<protein>
    <submittedName>
        <fullName evidence="3 4">Small G protein signaling modulator 1 isoform X1</fullName>
    </submittedName>
</protein>
<dbReference type="KEGG" id="nta:107767684"/>
<feature type="domain" description="Rab-GAP TBC" evidence="2">
    <location>
        <begin position="395"/>
        <end position="556"/>
    </location>
</feature>